<name>A0A8S0PVX0_OLEEU</name>
<proteinExistence type="predicted"/>
<dbReference type="PANTHER" id="PTHR44835:SF1">
    <property type="entry name" value="PROTEIN O-GLCNAC TRANSFERASE"/>
    <property type="match status" value="1"/>
</dbReference>
<evidence type="ECO:0000256" key="1">
    <source>
        <dbReference type="ARBA" id="ARBA00004922"/>
    </source>
</evidence>
<dbReference type="PROSITE" id="PS50293">
    <property type="entry name" value="TPR_REGION"/>
    <property type="match status" value="1"/>
</dbReference>
<feature type="region of interest" description="Disordered" evidence="4">
    <location>
        <begin position="1"/>
        <end position="39"/>
    </location>
</feature>
<dbReference type="PANTHER" id="PTHR44835">
    <property type="entry name" value="UDP-N-ACETYLGLUCOSAMINE--PEPTIDE N-ACETYLGLUCOSAMINYLTRANSFERASE SPINDLY-RELATED"/>
    <property type="match status" value="1"/>
</dbReference>
<evidence type="ECO:0000256" key="4">
    <source>
        <dbReference type="SAM" id="MobiDB-lite"/>
    </source>
</evidence>
<accession>A0A8S0PVX0</accession>
<dbReference type="Proteomes" id="UP000594638">
    <property type="component" value="Unassembled WGS sequence"/>
</dbReference>
<keyword evidence="2 5" id="KW-0328">Glycosyltransferase</keyword>
<evidence type="ECO:0000256" key="3">
    <source>
        <dbReference type="ARBA" id="ARBA00022679"/>
    </source>
</evidence>
<comment type="caution">
    <text evidence="5">The sequence shown here is derived from an EMBL/GenBank/DDBJ whole genome shotgun (WGS) entry which is preliminary data.</text>
</comment>
<feature type="compositionally biased region" description="Basic and acidic residues" evidence="4">
    <location>
        <begin position="1"/>
        <end position="17"/>
    </location>
</feature>
<dbReference type="EMBL" id="CACTIH010000237">
    <property type="protein sequence ID" value="CAA2957735.1"/>
    <property type="molecule type" value="Genomic_DNA"/>
</dbReference>
<sequence>MVRTEKFIDNGKERDPVDDLVSSKGGQPSSGNRRSPGCIIPMEKNVEGKDDVAYANILRKFVDALAIYENVLEKDFKNAEAHIGKGICLQMQNKGRLAQESFSEAIKLEP</sequence>
<feature type="compositionally biased region" description="Polar residues" evidence="4">
    <location>
        <begin position="24"/>
        <end position="33"/>
    </location>
</feature>
<dbReference type="InterPro" id="IPR011990">
    <property type="entry name" value="TPR-like_helical_dom_sf"/>
</dbReference>
<dbReference type="Gramene" id="OE9A033720T1">
    <property type="protein sequence ID" value="OE9A033720C1"/>
    <property type="gene ID" value="OE9A033720"/>
</dbReference>
<comment type="pathway">
    <text evidence="1">Protein modification; protein glycosylation.</text>
</comment>
<keyword evidence="3" id="KW-0808">Transferase</keyword>
<evidence type="ECO:0000313" key="6">
    <source>
        <dbReference type="Proteomes" id="UP000594638"/>
    </source>
</evidence>
<evidence type="ECO:0000256" key="2">
    <source>
        <dbReference type="ARBA" id="ARBA00022676"/>
    </source>
</evidence>
<gene>
    <name evidence="5" type="ORF">OLEA9_A033720</name>
</gene>
<protein>
    <submittedName>
        <fullName evidence="5">Probable UDP-N-acetylglucosamine--peptide N-acetylglucosaminyltransferase SPINDLY</fullName>
    </submittedName>
</protein>
<organism evidence="5 6">
    <name type="scientific">Olea europaea subsp. europaea</name>
    <dbReference type="NCBI Taxonomy" id="158383"/>
    <lineage>
        <taxon>Eukaryota</taxon>
        <taxon>Viridiplantae</taxon>
        <taxon>Streptophyta</taxon>
        <taxon>Embryophyta</taxon>
        <taxon>Tracheophyta</taxon>
        <taxon>Spermatophyta</taxon>
        <taxon>Magnoliopsida</taxon>
        <taxon>eudicotyledons</taxon>
        <taxon>Gunneridae</taxon>
        <taxon>Pentapetalae</taxon>
        <taxon>asterids</taxon>
        <taxon>lamiids</taxon>
        <taxon>Lamiales</taxon>
        <taxon>Oleaceae</taxon>
        <taxon>Oleeae</taxon>
        <taxon>Olea</taxon>
    </lineage>
</organism>
<keyword evidence="6" id="KW-1185">Reference proteome</keyword>
<dbReference type="OrthoDB" id="1692319at2759"/>
<dbReference type="Gene3D" id="1.25.40.10">
    <property type="entry name" value="Tetratricopeptide repeat domain"/>
    <property type="match status" value="1"/>
</dbReference>
<reference evidence="5 6" key="1">
    <citation type="submission" date="2019-12" db="EMBL/GenBank/DDBJ databases">
        <authorList>
            <person name="Alioto T."/>
            <person name="Alioto T."/>
            <person name="Gomez Garrido J."/>
        </authorList>
    </citation>
    <scope>NUCLEOTIDE SEQUENCE [LARGE SCALE GENOMIC DNA]</scope>
</reference>
<dbReference type="AlphaFoldDB" id="A0A8S0PVX0"/>
<dbReference type="GO" id="GO:0016757">
    <property type="term" value="F:glycosyltransferase activity"/>
    <property type="evidence" value="ECO:0007669"/>
    <property type="project" value="UniProtKB-KW"/>
</dbReference>
<dbReference type="InterPro" id="IPR051939">
    <property type="entry name" value="Glycosyltr_41/O-GlcNAc_trsf"/>
</dbReference>
<evidence type="ECO:0000313" key="5">
    <source>
        <dbReference type="EMBL" id="CAA2957735.1"/>
    </source>
</evidence>
<dbReference type="SUPFAM" id="SSF48452">
    <property type="entry name" value="TPR-like"/>
    <property type="match status" value="1"/>
</dbReference>